<proteinExistence type="predicted"/>
<name>A0A0F5HR47_BACTR</name>
<dbReference type="SUPFAM" id="SSF158397">
    <property type="entry name" value="TM1646-like"/>
    <property type="match status" value="1"/>
</dbReference>
<dbReference type="RefSeq" id="WP_039234790.1">
    <property type="nucleotide sequence ID" value="NZ_JWIQ02000022.1"/>
</dbReference>
<accession>A0A0F5I274</accession>
<gene>
    <name evidence="2" type="ORF">QY95_02403</name>
</gene>
<dbReference type="Gene3D" id="1.20.120.490">
    <property type="entry name" value="Hypothetical protein TM1646-like domain"/>
    <property type="match status" value="1"/>
</dbReference>
<dbReference type="AlphaFoldDB" id="A0A0F5HR47"/>
<sequence>MKIRKDNNIRMNQHRITDEKPQTAKPSAFSEALKAKNSEWKRQDLTKLLTSIEEAGERLARSRQFQDVVKYKTLVRQFMKEAVDAGLSMKNAHTWNQFGEGRKLTIIEMLDEELVHLAAEVTNKEKTTIDLLKRIGEIEGLIINLYT</sequence>
<feature type="region of interest" description="Disordered" evidence="1">
    <location>
        <begin position="1"/>
        <end position="26"/>
    </location>
</feature>
<dbReference type="InterPro" id="IPR024042">
    <property type="entry name" value="TM1646-like_dom_sf"/>
</dbReference>
<comment type="caution">
    <text evidence="2">The sequence shown here is derived from an EMBL/GenBank/DDBJ whole genome shotgun (WGS) entry which is preliminary data.</text>
</comment>
<evidence type="ECO:0000313" key="2">
    <source>
        <dbReference type="EMBL" id="KKB39380.1"/>
    </source>
</evidence>
<evidence type="ECO:0000256" key="1">
    <source>
        <dbReference type="SAM" id="MobiDB-lite"/>
    </source>
</evidence>
<dbReference type="Pfam" id="PF03885">
    <property type="entry name" value="DUF327"/>
    <property type="match status" value="1"/>
</dbReference>
<keyword evidence="3" id="KW-1185">Reference proteome</keyword>
<dbReference type="Proteomes" id="UP000031563">
    <property type="component" value="Unassembled WGS sequence"/>
</dbReference>
<dbReference type="STRING" id="1221996.QY95_02403"/>
<protein>
    <recommendedName>
        <fullName evidence="4">DUF327 family protein</fullName>
    </recommendedName>
</protein>
<organism evidence="2 3">
    <name type="scientific">Bacillus thermotolerans</name>
    <name type="common">Quasibacillus thermotolerans</name>
    <dbReference type="NCBI Taxonomy" id="1221996"/>
    <lineage>
        <taxon>Bacteria</taxon>
        <taxon>Bacillati</taxon>
        <taxon>Bacillota</taxon>
        <taxon>Bacilli</taxon>
        <taxon>Bacillales</taxon>
        <taxon>Bacillaceae</taxon>
        <taxon>Bacillus</taxon>
    </lineage>
</organism>
<evidence type="ECO:0008006" key="4">
    <source>
        <dbReference type="Google" id="ProtNLM"/>
    </source>
</evidence>
<evidence type="ECO:0000313" key="3">
    <source>
        <dbReference type="Proteomes" id="UP000031563"/>
    </source>
</evidence>
<dbReference type="EMBL" id="JWIR02000042">
    <property type="protein sequence ID" value="KKB39380.1"/>
    <property type="molecule type" value="Genomic_DNA"/>
</dbReference>
<accession>A0A0F5HR47</accession>
<reference evidence="2" key="1">
    <citation type="submission" date="2015-02" db="EMBL/GenBank/DDBJ databases">
        <title>Genome Assembly of Bacillaceae bacterium MTCC 8252.</title>
        <authorList>
            <person name="Verma A."/>
            <person name="Khatri I."/>
            <person name="Mual P."/>
            <person name="Subramanian S."/>
            <person name="Krishnamurthi S."/>
        </authorList>
    </citation>
    <scope>NUCLEOTIDE SEQUENCE [LARGE SCALE GENOMIC DNA]</scope>
    <source>
        <strain evidence="2">MTCC 8252</strain>
    </source>
</reference>
<dbReference type="InterPro" id="IPR005585">
    <property type="entry name" value="DUF327"/>
</dbReference>